<comment type="similarity">
    <text evidence="2">Belongs to the glycosyl hydrolase 8 (cellulase D) family.</text>
</comment>
<reference evidence="9 12" key="2">
    <citation type="journal article" date="2018" name="Int. J. Syst. Evol. Microbiol.">
        <title>Pseudooceanicola lipolyticus sp. nov., a marine alphaproteobacterium, reclassification of Oceanicola flagellatus as Pseudooceanicola flagellatus comb. nov. and emended description of the genus Pseudooceanicola.</title>
        <authorList>
            <person name="Huang M.-M."/>
            <person name="Guo L.-L."/>
            <person name="Wu Y.-H."/>
            <person name="Lai Q.-L."/>
            <person name="Shao Z.-Z."/>
            <person name="Wang C.-S."/>
            <person name="Wu M."/>
            <person name="Xu X.-W."/>
        </authorList>
    </citation>
    <scope>NUCLEOTIDE SEQUENCE [LARGE SCALE GENOMIC DNA]</scope>
    <source>
        <strain evidence="9 12">Ar-45</strain>
    </source>
</reference>
<reference evidence="10 11" key="1">
    <citation type="submission" date="2017-09" db="EMBL/GenBank/DDBJ databases">
        <authorList>
            <person name="Ehlers B."/>
            <person name="Leendertz F.H."/>
        </authorList>
    </citation>
    <scope>NUCLEOTIDE SEQUENCE [LARGE SCALE GENOMIC DNA]</scope>
    <source>
        <strain evidence="10 11">CGMCC 1.12662</strain>
    </source>
</reference>
<evidence type="ECO:0000256" key="7">
    <source>
        <dbReference type="ARBA" id="ARBA00023326"/>
    </source>
</evidence>
<keyword evidence="4 9" id="KW-0378">Hydrolase</keyword>
<dbReference type="GO" id="GO:0030245">
    <property type="term" value="P:cellulose catabolic process"/>
    <property type="evidence" value="ECO:0007669"/>
    <property type="project" value="UniProtKB-KW"/>
</dbReference>
<evidence type="ECO:0000313" key="9">
    <source>
        <dbReference type="EMBL" id="PJE29888.1"/>
    </source>
</evidence>
<evidence type="ECO:0000313" key="11">
    <source>
        <dbReference type="Proteomes" id="UP000231655"/>
    </source>
</evidence>
<dbReference type="PRINTS" id="PR00735">
    <property type="entry name" value="GLHYDRLASE8"/>
</dbReference>
<dbReference type="InterPro" id="IPR008928">
    <property type="entry name" value="6-hairpin_glycosidase_sf"/>
</dbReference>
<dbReference type="OrthoDB" id="9766708at2"/>
<gene>
    <name evidence="9" type="ORF">CVM39_08300</name>
    <name evidence="10" type="ORF">SAMN06297129_2699</name>
</gene>
<name>A0A285J108_9RHOB</name>
<evidence type="ECO:0000256" key="2">
    <source>
        <dbReference type="ARBA" id="ARBA00009209"/>
    </source>
</evidence>
<evidence type="ECO:0000256" key="8">
    <source>
        <dbReference type="SAM" id="SignalP"/>
    </source>
</evidence>
<keyword evidence="8" id="KW-0732">Signal</keyword>
<keyword evidence="6" id="KW-0326">Glycosidase</keyword>
<feature type="signal peptide" evidence="8">
    <location>
        <begin position="1"/>
        <end position="22"/>
    </location>
</feature>
<evidence type="ECO:0000256" key="3">
    <source>
        <dbReference type="ARBA" id="ARBA00012601"/>
    </source>
</evidence>
<comment type="catalytic activity">
    <reaction evidence="1">
        <text>Endohydrolysis of (1-&gt;4)-beta-D-glucosidic linkages in cellulose, lichenin and cereal beta-D-glucans.</text>
        <dbReference type="EC" id="3.2.1.4"/>
    </reaction>
</comment>
<evidence type="ECO:0000256" key="1">
    <source>
        <dbReference type="ARBA" id="ARBA00000966"/>
    </source>
</evidence>
<dbReference type="EC" id="3.2.1.4" evidence="3"/>
<dbReference type="GO" id="GO:0008810">
    <property type="term" value="F:cellulase activity"/>
    <property type="evidence" value="ECO:0007669"/>
    <property type="project" value="UniProtKB-EC"/>
</dbReference>
<dbReference type="Proteomes" id="UP000231655">
    <property type="component" value="Unassembled WGS sequence"/>
</dbReference>
<keyword evidence="5" id="KW-0136">Cellulose degradation</keyword>
<evidence type="ECO:0000256" key="5">
    <source>
        <dbReference type="ARBA" id="ARBA00023001"/>
    </source>
</evidence>
<dbReference type="InterPro" id="IPR012341">
    <property type="entry name" value="6hp_glycosidase-like_sf"/>
</dbReference>
<keyword evidence="7" id="KW-0119">Carbohydrate metabolism</keyword>
<proteinExistence type="inferred from homology"/>
<accession>A0A285J108</accession>
<evidence type="ECO:0000313" key="10">
    <source>
        <dbReference type="EMBL" id="SNY53995.1"/>
    </source>
</evidence>
<dbReference type="Gene3D" id="1.50.10.10">
    <property type="match status" value="1"/>
</dbReference>
<evidence type="ECO:0000313" key="12">
    <source>
        <dbReference type="Proteomes" id="UP000231702"/>
    </source>
</evidence>
<dbReference type="EMBL" id="PGTD01000015">
    <property type="protein sequence ID" value="PJE29888.1"/>
    <property type="molecule type" value="Genomic_DNA"/>
</dbReference>
<keyword evidence="7" id="KW-0624">Polysaccharide degradation</keyword>
<dbReference type="SUPFAM" id="SSF48208">
    <property type="entry name" value="Six-hairpin glycosidases"/>
    <property type="match status" value="1"/>
</dbReference>
<dbReference type="AlphaFoldDB" id="A0A285J108"/>
<sequence>MRRRTFLSAIAAAPALPRGASARTVAEAAWTSWRARFLSPEGRVIDDGNGGVSHSEGQGYGLLLAQAFGDREGFLRIEGWTRSALSRPGDALLSWRWDPAADPPVSDPATATDGDLLRAWAHLRAALQSGWSSDPRIAPAITRDLTALCLARDPRAPAEPLLLPAAGAPADPARLTLNPSYFLGRAMRQLGGAFEAPALIRAADHGEALLAELAAGGPLPDWLDLTAQGPVPPRAHEDRSSYDALRIPLYLVWSGRAAHPAVATMAESLREGALPGHVVVARTADGRPEAQSDAPGFRAIATLAEGGRPELSVDQIRSQPYYPAVLQLLAWVAYREAAN</sequence>
<evidence type="ECO:0000256" key="6">
    <source>
        <dbReference type="ARBA" id="ARBA00023295"/>
    </source>
</evidence>
<evidence type="ECO:0000256" key="4">
    <source>
        <dbReference type="ARBA" id="ARBA00022801"/>
    </source>
</evidence>
<feature type="chain" id="PRO_5013148662" description="cellulase" evidence="8">
    <location>
        <begin position="23"/>
        <end position="339"/>
    </location>
</feature>
<dbReference type="Proteomes" id="UP000231702">
    <property type="component" value="Unassembled WGS sequence"/>
</dbReference>
<keyword evidence="12" id="KW-1185">Reference proteome</keyword>
<dbReference type="RefSeq" id="WP_097146421.1">
    <property type="nucleotide sequence ID" value="NZ_OBEA01000005.1"/>
</dbReference>
<organism evidence="10 11">
    <name type="scientific">Pseudooceanicola antarcticus</name>
    <dbReference type="NCBI Taxonomy" id="1247613"/>
    <lineage>
        <taxon>Bacteria</taxon>
        <taxon>Pseudomonadati</taxon>
        <taxon>Pseudomonadota</taxon>
        <taxon>Alphaproteobacteria</taxon>
        <taxon>Rhodobacterales</taxon>
        <taxon>Paracoccaceae</taxon>
        <taxon>Pseudooceanicola</taxon>
    </lineage>
</organism>
<protein>
    <recommendedName>
        <fullName evidence="3">cellulase</fullName>
        <ecNumber evidence="3">3.2.1.4</ecNumber>
    </recommendedName>
</protein>
<dbReference type="EMBL" id="OBEA01000005">
    <property type="protein sequence ID" value="SNY53995.1"/>
    <property type="molecule type" value="Genomic_DNA"/>
</dbReference>
<dbReference type="Pfam" id="PF01270">
    <property type="entry name" value="Glyco_hydro_8"/>
    <property type="match status" value="1"/>
</dbReference>
<dbReference type="InterPro" id="IPR002037">
    <property type="entry name" value="Glyco_hydro_8"/>
</dbReference>